<evidence type="ECO:0000256" key="2">
    <source>
        <dbReference type="SAM" id="SignalP"/>
    </source>
</evidence>
<organism evidence="3 4">
    <name type="scientific">Litoribacillus peritrichatus</name>
    <dbReference type="NCBI Taxonomy" id="718191"/>
    <lineage>
        <taxon>Bacteria</taxon>
        <taxon>Pseudomonadati</taxon>
        <taxon>Pseudomonadota</taxon>
        <taxon>Gammaproteobacteria</taxon>
        <taxon>Oceanospirillales</taxon>
        <taxon>Oceanospirillaceae</taxon>
        <taxon>Litoribacillus</taxon>
    </lineage>
</organism>
<comment type="caution">
    <text evidence="3">The sequence shown here is derived from an EMBL/GenBank/DDBJ whole genome shotgun (WGS) entry which is preliminary data.</text>
</comment>
<name>A0ABP7N3W3_9GAMM</name>
<dbReference type="SUPFAM" id="SSF53850">
    <property type="entry name" value="Periplasmic binding protein-like II"/>
    <property type="match status" value="1"/>
</dbReference>
<dbReference type="PANTHER" id="PTHR35936:SF6">
    <property type="entry name" value="AMINO ACID ABC TRANSPORTER SUBSTRATE-BINDING PAAT FAMILY PROTEIN"/>
    <property type="match status" value="1"/>
</dbReference>
<keyword evidence="2" id="KW-0732">Signal</keyword>
<proteinExistence type="inferred from homology"/>
<dbReference type="EMBL" id="BAABBN010000012">
    <property type="protein sequence ID" value="GAA3936442.1"/>
    <property type="molecule type" value="Genomic_DNA"/>
</dbReference>
<sequence length="268" mass="30237">MKPVTFVFISLIFAFSFNLSANQLAPACTVIKASGNAEYPPYLWRNADNKSQLTGAISFLIDDLSTALEIPIELKYHGPWGRVQAKTAHGELDMVSGAFFTKPRTEYMDYIYPKFLGTNTAVWVNESKPINFKIWEDLMPHQGITVVDNSFGQEFDEYAKKFLTIDEVGSLSQGIGMLSLKRIDYLIYEENPGLAYIKQLDIQGIVALPNKVTSQALFLTISRKSPCNTSALKDAIRNLLIKLTEEGRMELYLERALSLWKHQSESSF</sequence>
<dbReference type="Proteomes" id="UP001501565">
    <property type="component" value="Unassembled WGS sequence"/>
</dbReference>
<reference evidence="4" key="1">
    <citation type="journal article" date="2019" name="Int. J. Syst. Evol. Microbiol.">
        <title>The Global Catalogue of Microorganisms (GCM) 10K type strain sequencing project: providing services to taxonomists for standard genome sequencing and annotation.</title>
        <authorList>
            <consortium name="The Broad Institute Genomics Platform"/>
            <consortium name="The Broad Institute Genome Sequencing Center for Infectious Disease"/>
            <person name="Wu L."/>
            <person name="Ma J."/>
        </authorList>
    </citation>
    <scope>NUCLEOTIDE SEQUENCE [LARGE SCALE GENOMIC DNA]</scope>
    <source>
        <strain evidence="4">JCM 17551</strain>
    </source>
</reference>
<dbReference type="PANTHER" id="PTHR35936">
    <property type="entry name" value="MEMBRANE-BOUND LYTIC MUREIN TRANSGLYCOSYLASE F"/>
    <property type="match status" value="1"/>
</dbReference>
<evidence type="ECO:0000313" key="3">
    <source>
        <dbReference type="EMBL" id="GAA3936442.1"/>
    </source>
</evidence>
<keyword evidence="4" id="KW-1185">Reference proteome</keyword>
<comment type="similarity">
    <text evidence="1">Belongs to the bacterial solute-binding protein 3 family.</text>
</comment>
<gene>
    <name evidence="3" type="ORF">GCM10022277_36080</name>
</gene>
<accession>A0ABP7N3W3</accession>
<feature type="signal peptide" evidence="2">
    <location>
        <begin position="1"/>
        <end position="21"/>
    </location>
</feature>
<dbReference type="Gene3D" id="3.40.190.10">
    <property type="entry name" value="Periplasmic binding protein-like II"/>
    <property type="match status" value="2"/>
</dbReference>
<evidence type="ECO:0000313" key="4">
    <source>
        <dbReference type="Proteomes" id="UP001501565"/>
    </source>
</evidence>
<dbReference type="RefSeq" id="WP_344800009.1">
    <property type="nucleotide sequence ID" value="NZ_BAABBN010000012.1"/>
</dbReference>
<evidence type="ECO:0000256" key="1">
    <source>
        <dbReference type="ARBA" id="ARBA00010333"/>
    </source>
</evidence>
<feature type="chain" id="PRO_5047240654" evidence="2">
    <location>
        <begin position="22"/>
        <end position="268"/>
    </location>
</feature>
<protein>
    <submittedName>
        <fullName evidence="3">Transporter substrate-binding domain-containing protein</fullName>
    </submittedName>
</protein>